<dbReference type="OrthoDB" id="442505at2759"/>
<sequence length="592" mass="68216">MKMQTCNSAMLHSEYDEHALTNSKKIFLGPEICQHYDFERVSHYYNNQCLNPYDHSSTIYYNGILYSRNENIVFNLKMNKIITASSSLKELLGLVNSHIYYLNEKNMASILYKIATLCQNNNSKGRIKRDERFKFLLDVMVFRSNFPSRFSPKELSSIVWSLVKLGMNNHILFEIVGNESIIQLERFVSINLSIILWSFAKAEKFNKNLFVYAIPKILSELENLEPQQISNIAWSYSKVGLISPHLFENLKRRSIKTIDKFLPIHISMLCYAFSLADIVPKDLYELISKMEISSFSPKALVHIFWSFSLAELKFPVNWVFWILDNERISFLSLHELGLLIYSFSLNFIKGSVLIRHSKLSDDNFISNNHLQKTSITKALSIKDRDPENCIIEWNNSFEFLNIIQVKPGSNLNDYDYFIWDTLDKISTKLYEKFRKVQEISDIIWILAFIGKDITKFIEKANKKLPNELNQIINYCDFSTKPSENCCTGIEDTSSVSISSHTSPFSTCCNSESPVGQSSPATSENTNKNLDRVSTYTINKLCDSEVHISLIDYNQSSINSESNHSISGNSNSILSTLALFTYNLLLVFIVLFY</sequence>
<dbReference type="RefSeq" id="XP_028872923.1">
    <property type="nucleotide sequence ID" value="XM_029017972.1"/>
</dbReference>
<evidence type="ECO:0000259" key="2">
    <source>
        <dbReference type="Pfam" id="PF26188"/>
    </source>
</evidence>
<feature type="domain" description="RNA-editing substrate-binding complex 6 protein" evidence="2">
    <location>
        <begin position="122"/>
        <end position="309"/>
    </location>
</feature>
<dbReference type="InterPro" id="IPR050870">
    <property type="entry name" value="FAST_kinase"/>
</dbReference>
<keyword evidence="1" id="KW-1133">Transmembrane helix</keyword>
<dbReference type="PANTHER" id="PTHR21228:SF40">
    <property type="entry name" value="LD45607P"/>
    <property type="match status" value="1"/>
</dbReference>
<accession>A0A1J4M9Z5</accession>
<keyword evidence="4" id="KW-1185">Reference proteome</keyword>
<gene>
    <name evidence="3" type="ORF">cubi_00960</name>
</gene>
<evidence type="ECO:0000256" key="1">
    <source>
        <dbReference type="SAM" id="Phobius"/>
    </source>
</evidence>
<dbReference type="GO" id="GO:0003723">
    <property type="term" value="F:RNA binding"/>
    <property type="evidence" value="ECO:0007669"/>
    <property type="project" value="TreeGrafter"/>
</dbReference>
<keyword evidence="1" id="KW-0472">Membrane</keyword>
<dbReference type="GO" id="GO:0005759">
    <property type="term" value="C:mitochondrial matrix"/>
    <property type="evidence" value="ECO:0007669"/>
    <property type="project" value="TreeGrafter"/>
</dbReference>
<keyword evidence="1" id="KW-0812">Transmembrane</keyword>
<dbReference type="InterPro" id="IPR058917">
    <property type="entry name" value="RESC6_dom"/>
</dbReference>
<dbReference type="Pfam" id="PF26188">
    <property type="entry name" value="RESC6"/>
    <property type="match status" value="1"/>
</dbReference>
<proteinExistence type="predicted"/>
<comment type="caution">
    <text evidence="3">The sequence shown here is derived from an EMBL/GenBank/DDBJ whole genome shotgun (WGS) entry which is preliminary data.</text>
</comment>
<dbReference type="GO" id="GO:0000963">
    <property type="term" value="P:mitochondrial RNA processing"/>
    <property type="evidence" value="ECO:0007669"/>
    <property type="project" value="TreeGrafter"/>
</dbReference>
<dbReference type="PANTHER" id="PTHR21228">
    <property type="entry name" value="FAST LEU-RICH DOMAIN-CONTAINING"/>
    <property type="match status" value="1"/>
</dbReference>
<feature type="transmembrane region" description="Helical" evidence="1">
    <location>
        <begin position="572"/>
        <end position="591"/>
    </location>
</feature>
<evidence type="ECO:0000313" key="4">
    <source>
        <dbReference type="Proteomes" id="UP000186176"/>
    </source>
</evidence>
<dbReference type="AlphaFoldDB" id="A0A1J4M9Z5"/>
<dbReference type="GO" id="GO:0044528">
    <property type="term" value="P:regulation of mitochondrial mRNA stability"/>
    <property type="evidence" value="ECO:0007669"/>
    <property type="project" value="TreeGrafter"/>
</dbReference>
<organism evidence="3 4">
    <name type="scientific">Cryptosporidium ubiquitum</name>
    <dbReference type="NCBI Taxonomy" id="857276"/>
    <lineage>
        <taxon>Eukaryota</taxon>
        <taxon>Sar</taxon>
        <taxon>Alveolata</taxon>
        <taxon>Apicomplexa</taxon>
        <taxon>Conoidasida</taxon>
        <taxon>Coccidia</taxon>
        <taxon>Eucoccidiorida</taxon>
        <taxon>Eimeriorina</taxon>
        <taxon>Cryptosporidiidae</taxon>
        <taxon>Cryptosporidium</taxon>
    </lineage>
</organism>
<name>A0A1J4M9Z5_9CRYT</name>
<evidence type="ECO:0000313" key="3">
    <source>
        <dbReference type="EMBL" id="OII70815.1"/>
    </source>
</evidence>
<dbReference type="GeneID" id="39977751"/>
<dbReference type="EMBL" id="LRBP01000039">
    <property type="protein sequence ID" value="OII70815.1"/>
    <property type="molecule type" value="Genomic_DNA"/>
</dbReference>
<protein>
    <recommendedName>
        <fullName evidence="2">RNA-editing substrate-binding complex 6 protein domain-containing protein</fullName>
    </recommendedName>
</protein>
<dbReference type="GO" id="GO:0035770">
    <property type="term" value="C:ribonucleoprotein granule"/>
    <property type="evidence" value="ECO:0007669"/>
    <property type="project" value="TreeGrafter"/>
</dbReference>
<reference evidence="3 4" key="1">
    <citation type="submission" date="2016-10" db="EMBL/GenBank/DDBJ databases">
        <title>Reductive evolution of mitochondrial metabolism and differential evolution of invasion-related proteins in Cryptosporidium.</title>
        <authorList>
            <person name="Liu S."/>
            <person name="Roellig D.M."/>
            <person name="Guo Y."/>
            <person name="Li N."/>
            <person name="Frace M.A."/>
            <person name="Tang K."/>
            <person name="Zhang L."/>
            <person name="Feng Y."/>
            <person name="Xiao L."/>
        </authorList>
    </citation>
    <scope>NUCLEOTIDE SEQUENCE [LARGE SCALE GENOMIC DNA]</scope>
    <source>
        <strain evidence="3">39726</strain>
    </source>
</reference>
<dbReference type="VEuPathDB" id="CryptoDB:cubi_00960"/>
<dbReference type="Proteomes" id="UP000186176">
    <property type="component" value="Unassembled WGS sequence"/>
</dbReference>